<dbReference type="InterPro" id="IPR029069">
    <property type="entry name" value="HotDog_dom_sf"/>
</dbReference>
<dbReference type="Gene3D" id="3.10.129.10">
    <property type="entry name" value="Hotdog Thioesterase"/>
    <property type="match status" value="1"/>
</dbReference>
<feature type="domain" description="Thioesterase" evidence="1">
    <location>
        <begin position="44"/>
        <end position="120"/>
    </location>
</feature>
<evidence type="ECO:0000259" key="1">
    <source>
        <dbReference type="Pfam" id="PF03061"/>
    </source>
</evidence>
<gene>
    <name evidence="2" type="ORF">SAMN04487941_0374</name>
</gene>
<dbReference type="EMBL" id="FPCA01000001">
    <property type="protein sequence ID" value="SFU38144.1"/>
    <property type="molecule type" value="Genomic_DNA"/>
</dbReference>
<evidence type="ECO:0000313" key="2">
    <source>
        <dbReference type="EMBL" id="SFU38144.1"/>
    </source>
</evidence>
<dbReference type="STRING" id="388950.GCA_001611675_03509"/>
<dbReference type="AlphaFoldDB" id="A0A1I7FPM1"/>
<proteinExistence type="predicted"/>
<evidence type="ECO:0000313" key="3">
    <source>
        <dbReference type="Proteomes" id="UP000182491"/>
    </source>
</evidence>
<organism evidence="2 3">
    <name type="scientific">Pontibacter akesuensis</name>
    <dbReference type="NCBI Taxonomy" id="388950"/>
    <lineage>
        <taxon>Bacteria</taxon>
        <taxon>Pseudomonadati</taxon>
        <taxon>Bacteroidota</taxon>
        <taxon>Cytophagia</taxon>
        <taxon>Cytophagales</taxon>
        <taxon>Hymenobacteraceae</taxon>
        <taxon>Pontibacter</taxon>
    </lineage>
</organism>
<protein>
    <submittedName>
        <fullName evidence="2">Uncharacterized domain 1-containing protein</fullName>
    </submittedName>
</protein>
<dbReference type="InterPro" id="IPR006683">
    <property type="entry name" value="Thioestr_dom"/>
</dbReference>
<dbReference type="GO" id="GO:0016790">
    <property type="term" value="F:thiolester hydrolase activity"/>
    <property type="evidence" value="ECO:0007669"/>
    <property type="project" value="UniProtKB-ARBA"/>
</dbReference>
<dbReference type="Pfam" id="PF03061">
    <property type="entry name" value="4HBT"/>
    <property type="match status" value="1"/>
</dbReference>
<dbReference type="OrthoDB" id="8588611at2"/>
<accession>A0A1I7FPM1</accession>
<keyword evidence="3" id="KW-1185">Reference proteome</keyword>
<sequence length="137" mass="14613">MRLKDDIAAFLVREFPQTKVTVEAVGGKAATVRHKIGTAELRPGGTVSGPVMMAVADVALYVAILGEIGLEALTVTTNLNINFLRKPSATHDIIGKCTLMKLGKKLVVGEVTIYSEGREEPVAHAVGTYSIPPRKES</sequence>
<dbReference type="CDD" id="cd03443">
    <property type="entry name" value="PaaI_thioesterase"/>
    <property type="match status" value="1"/>
</dbReference>
<dbReference type="SUPFAM" id="SSF54637">
    <property type="entry name" value="Thioesterase/thiol ester dehydrase-isomerase"/>
    <property type="match status" value="1"/>
</dbReference>
<dbReference type="Proteomes" id="UP000182491">
    <property type="component" value="Unassembled WGS sequence"/>
</dbReference>
<dbReference type="RefSeq" id="WP_068839361.1">
    <property type="nucleotide sequence ID" value="NZ_BMXC01000001.1"/>
</dbReference>
<reference evidence="3" key="1">
    <citation type="submission" date="2016-10" db="EMBL/GenBank/DDBJ databases">
        <authorList>
            <person name="Varghese N."/>
        </authorList>
    </citation>
    <scope>NUCLEOTIDE SEQUENCE [LARGE SCALE GENOMIC DNA]</scope>
    <source>
        <strain evidence="3">DSM 18820</strain>
    </source>
</reference>
<name>A0A1I7FPM1_9BACT</name>